<dbReference type="EMBL" id="AFHS01000044">
    <property type="protein sequence ID" value="EGK08605.1"/>
    <property type="molecule type" value="Genomic_DNA"/>
</dbReference>
<dbReference type="Proteomes" id="UP000004207">
    <property type="component" value="Unassembled WGS sequence"/>
</dbReference>
<dbReference type="AlphaFoldDB" id="F5S7W3"/>
<dbReference type="HOGENOM" id="CLU_3271383_0_0_4"/>
<name>F5S7W3_KINKI</name>
<evidence type="ECO:0000256" key="1">
    <source>
        <dbReference type="SAM" id="Phobius"/>
    </source>
</evidence>
<comment type="caution">
    <text evidence="2">The sequence shown here is derived from an EMBL/GenBank/DDBJ whole genome shotgun (WGS) entry which is preliminary data.</text>
</comment>
<feature type="transmembrane region" description="Helical" evidence="1">
    <location>
        <begin position="20"/>
        <end position="38"/>
    </location>
</feature>
<keyword evidence="3" id="KW-1185">Reference proteome</keyword>
<proteinExistence type="predicted"/>
<sequence>MRNYITLHKHLFNPIIRYKIANFLFTLLIYAISIPINLPNK</sequence>
<reference evidence="2 3" key="1">
    <citation type="submission" date="2011-04" db="EMBL/GenBank/DDBJ databases">
        <authorList>
            <person name="Muzny D."/>
            <person name="Qin X."/>
            <person name="Deng J."/>
            <person name="Jiang H."/>
            <person name="Liu Y."/>
            <person name="Qu J."/>
            <person name="Song X.-Z."/>
            <person name="Zhang L."/>
            <person name="Thornton R."/>
            <person name="Coyle M."/>
            <person name="Francisco L."/>
            <person name="Jackson L."/>
            <person name="Javaid M."/>
            <person name="Korchina V."/>
            <person name="Kovar C."/>
            <person name="Mata R."/>
            <person name="Mathew T."/>
            <person name="Ngo R."/>
            <person name="Nguyen L."/>
            <person name="Nguyen N."/>
            <person name="Okwuonu G."/>
            <person name="Ongeri F."/>
            <person name="Pham C."/>
            <person name="Simmons D."/>
            <person name="Wilczek-Boney K."/>
            <person name="Hale W."/>
            <person name="Jakkamsetti A."/>
            <person name="Pham P."/>
            <person name="Ruth R."/>
            <person name="San Lucas F."/>
            <person name="Warren J."/>
            <person name="Zhang J."/>
            <person name="Zhao Z."/>
            <person name="Zhou C."/>
            <person name="Zhu D."/>
            <person name="Lee S."/>
            <person name="Bess C."/>
            <person name="Blankenburg K."/>
            <person name="Forbes L."/>
            <person name="Fu Q."/>
            <person name="Gubbala S."/>
            <person name="Hirani K."/>
            <person name="Jayaseelan J.C."/>
            <person name="Lara F."/>
            <person name="Munidasa M."/>
            <person name="Palculict T."/>
            <person name="Patil S."/>
            <person name="Pu L.-L."/>
            <person name="Saada N."/>
            <person name="Tang L."/>
            <person name="Weissenberger G."/>
            <person name="Zhu Y."/>
            <person name="Hemphill L."/>
            <person name="Shang Y."/>
            <person name="Youmans B."/>
            <person name="Ayvaz T."/>
            <person name="Ross M."/>
            <person name="Santibanez J."/>
            <person name="Aqrawi P."/>
            <person name="Gross S."/>
            <person name="Joshi V."/>
            <person name="Fowler G."/>
            <person name="Nazareth L."/>
            <person name="Reid J."/>
            <person name="Worley K."/>
            <person name="Petrosino J."/>
            <person name="Highlander S."/>
            <person name="Gibbs R."/>
        </authorList>
    </citation>
    <scope>NUCLEOTIDE SEQUENCE [LARGE SCALE GENOMIC DNA]</scope>
    <source>
        <strain evidence="2 3">ATCC 23330</strain>
    </source>
</reference>
<keyword evidence="1" id="KW-0472">Membrane</keyword>
<protein>
    <submittedName>
        <fullName evidence="2">Uncharacterized protein</fullName>
    </submittedName>
</protein>
<evidence type="ECO:0000313" key="3">
    <source>
        <dbReference type="Proteomes" id="UP000004207"/>
    </source>
</evidence>
<keyword evidence="1" id="KW-0812">Transmembrane</keyword>
<accession>F5S7W3</accession>
<organism evidence="2 3">
    <name type="scientific">Kingella kingae ATCC 23330</name>
    <dbReference type="NCBI Taxonomy" id="887327"/>
    <lineage>
        <taxon>Bacteria</taxon>
        <taxon>Pseudomonadati</taxon>
        <taxon>Pseudomonadota</taxon>
        <taxon>Betaproteobacteria</taxon>
        <taxon>Neisseriales</taxon>
        <taxon>Neisseriaceae</taxon>
        <taxon>Kingella</taxon>
    </lineage>
</organism>
<evidence type="ECO:0000313" key="2">
    <source>
        <dbReference type="EMBL" id="EGK08605.1"/>
    </source>
</evidence>
<keyword evidence="1" id="KW-1133">Transmembrane helix</keyword>
<gene>
    <name evidence="2" type="ORF">HMPREF0476_1296</name>
</gene>